<evidence type="ECO:0000313" key="3">
    <source>
        <dbReference type="EMBL" id="MFC5530110.1"/>
    </source>
</evidence>
<dbReference type="EMBL" id="JBHSNC010000036">
    <property type="protein sequence ID" value="MFC5530110.1"/>
    <property type="molecule type" value="Genomic_DNA"/>
</dbReference>
<keyword evidence="1" id="KW-0472">Membrane</keyword>
<keyword evidence="4" id="KW-1185">Reference proteome</keyword>
<evidence type="ECO:0000313" key="4">
    <source>
        <dbReference type="Proteomes" id="UP001596108"/>
    </source>
</evidence>
<dbReference type="InterPro" id="IPR038765">
    <property type="entry name" value="Papain-like_cys_pep_sf"/>
</dbReference>
<dbReference type="SMART" id="SM00460">
    <property type="entry name" value="TGc"/>
    <property type="match status" value="1"/>
</dbReference>
<keyword evidence="1" id="KW-0812">Transmembrane</keyword>
<dbReference type="RefSeq" id="WP_378112045.1">
    <property type="nucleotide sequence ID" value="NZ_JBHSNC010000036.1"/>
</dbReference>
<evidence type="ECO:0000256" key="1">
    <source>
        <dbReference type="SAM" id="Phobius"/>
    </source>
</evidence>
<evidence type="ECO:0000259" key="2">
    <source>
        <dbReference type="SMART" id="SM00460"/>
    </source>
</evidence>
<gene>
    <name evidence="3" type="ORF">ACFPQ4_11800</name>
</gene>
<dbReference type="SUPFAM" id="SSF54001">
    <property type="entry name" value="Cysteine proteinases"/>
    <property type="match status" value="1"/>
</dbReference>
<organism evidence="3 4">
    <name type="scientific">Cohnella yongneupensis</name>
    <dbReference type="NCBI Taxonomy" id="425006"/>
    <lineage>
        <taxon>Bacteria</taxon>
        <taxon>Bacillati</taxon>
        <taxon>Bacillota</taxon>
        <taxon>Bacilli</taxon>
        <taxon>Bacillales</taxon>
        <taxon>Paenibacillaceae</taxon>
        <taxon>Cohnella</taxon>
    </lineage>
</organism>
<reference evidence="4" key="1">
    <citation type="journal article" date="2019" name="Int. J. Syst. Evol. Microbiol.">
        <title>The Global Catalogue of Microorganisms (GCM) 10K type strain sequencing project: providing services to taxonomists for standard genome sequencing and annotation.</title>
        <authorList>
            <consortium name="The Broad Institute Genomics Platform"/>
            <consortium name="The Broad Institute Genome Sequencing Center for Infectious Disease"/>
            <person name="Wu L."/>
            <person name="Ma J."/>
        </authorList>
    </citation>
    <scope>NUCLEOTIDE SEQUENCE [LARGE SCALE GENOMIC DNA]</scope>
    <source>
        <strain evidence="4">CGMCC 1.18578</strain>
    </source>
</reference>
<feature type="transmembrane region" description="Helical" evidence="1">
    <location>
        <begin position="35"/>
        <end position="58"/>
    </location>
</feature>
<dbReference type="PANTHER" id="PTHR33490:SF3">
    <property type="entry name" value="CONSERVED INTEGRAL MEMBRANE PROTEIN"/>
    <property type="match status" value="1"/>
</dbReference>
<comment type="caution">
    <text evidence="3">The sequence shown here is derived from an EMBL/GenBank/DDBJ whole genome shotgun (WGS) entry which is preliminary data.</text>
</comment>
<sequence length="371" mass="39941">MVDANVVTWVLLLVVAVSLYQGIRRGASGSAKQLLSFLLSALLTVAAIVASAILAATLSPQLQAWLSDTSTSRPGPDGSLLSQVVYTVVSSLRDLPLLRFSVLFLLVSFIIRLLLGLLARALATIAVLPLSALPSGGSVGRSIGGFIGAALGAGRALLFTAILFAYCAIFPSAPMTDYIQQSGLYREVAAQVIRPATGSLLEDRLPVFAQSFNEELGQLWQRRYDLIDADLPDAIVATAESTTQGLTTDEQKARALYDWVGSAIAYDYDKANDYIERGEWREQDPEATFATRKGVCIDYARLYAAMARSVGLDARVVTGLGYDGRGGYGAHAWNEVFESETGRWAPLDATWAQTGDWFDVAGFADTHIEKT</sequence>
<dbReference type="Pfam" id="PF01841">
    <property type="entry name" value="Transglut_core"/>
    <property type="match status" value="1"/>
</dbReference>
<dbReference type="Gene3D" id="3.10.620.30">
    <property type="match status" value="1"/>
</dbReference>
<keyword evidence="1" id="KW-1133">Transmembrane helix</keyword>
<proteinExistence type="predicted"/>
<dbReference type="Proteomes" id="UP001596108">
    <property type="component" value="Unassembled WGS sequence"/>
</dbReference>
<accession>A0ABW0R170</accession>
<name>A0ABW0R170_9BACL</name>
<protein>
    <submittedName>
        <fullName evidence="3">Transglutaminase domain-containing protein</fullName>
    </submittedName>
</protein>
<dbReference type="InterPro" id="IPR002931">
    <property type="entry name" value="Transglutaminase-like"/>
</dbReference>
<feature type="transmembrane region" description="Helical" evidence="1">
    <location>
        <begin position="6"/>
        <end position="23"/>
    </location>
</feature>
<feature type="domain" description="Transglutaminase-like" evidence="2">
    <location>
        <begin position="288"/>
        <end position="351"/>
    </location>
</feature>
<feature type="transmembrane region" description="Helical" evidence="1">
    <location>
        <begin position="143"/>
        <end position="169"/>
    </location>
</feature>
<dbReference type="PANTHER" id="PTHR33490">
    <property type="entry name" value="BLR5614 PROTEIN-RELATED"/>
    <property type="match status" value="1"/>
</dbReference>
<feature type="transmembrane region" description="Helical" evidence="1">
    <location>
        <begin position="102"/>
        <end position="123"/>
    </location>
</feature>